<dbReference type="AlphaFoldDB" id="W4JRY5"/>
<dbReference type="OrthoDB" id="2343366at2759"/>
<dbReference type="EMBL" id="KI925465">
    <property type="protein sequence ID" value="ETW76234.1"/>
    <property type="molecule type" value="Genomic_DNA"/>
</dbReference>
<dbReference type="Proteomes" id="UP000030671">
    <property type="component" value="Unassembled WGS sequence"/>
</dbReference>
<gene>
    <name evidence="1" type="ORF">HETIRDRAFT_422791</name>
</gene>
<organism evidence="1 2">
    <name type="scientific">Heterobasidion irregulare (strain TC 32-1)</name>
    <dbReference type="NCBI Taxonomy" id="747525"/>
    <lineage>
        <taxon>Eukaryota</taxon>
        <taxon>Fungi</taxon>
        <taxon>Dikarya</taxon>
        <taxon>Basidiomycota</taxon>
        <taxon>Agaricomycotina</taxon>
        <taxon>Agaricomycetes</taxon>
        <taxon>Russulales</taxon>
        <taxon>Bondarzewiaceae</taxon>
        <taxon>Heterobasidion</taxon>
        <taxon>Heterobasidion annosum species complex</taxon>
    </lineage>
</organism>
<evidence type="ECO:0000313" key="2">
    <source>
        <dbReference type="Proteomes" id="UP000030671"/>
    </source>
</evidence>
<dbReference type="GeneID" id="20673852"/>
<dbReference type="RefSeq" id="XP_009552439.1">
    <property type="nucleotide sequence ID" value="XM_009554144.1"/>
</dbReference>
<dbReference type="HOGENOM" id="CLU_202726_0_0_1"/>
<sequence length="57" mass="6266">MVQIAQEVYKDTPQDQMSSAKAIPCSYMDALDTIQLAETFLGITDSLTKTRASLIRG</sequence>
<dbReference type="KEGG" id="hir:HETIRDRAFT_422791"/>
<protein>
    <submittedName>
        <fullName evidence="1">Uncharacterized protein</fullName>
    </submittedName>
</protein>
<accession>W4JRY5</accession>
<proteinExistence type="predicted"/>
<name>W4JRY5_HETIT</name>
<keyword evidence="2" id="KW-1185">Reference proteome</keyword>
<evidence type="ECO:0000313" key="1">
    <source>
        <dbReference type="EMBL" id="ETW76234.1"/>
    </source>
</evidence>
<dbReference type="InParanoid" id="W4JRY5"/>
<reference evidence="1 2" key="1">
    <citation type="journal article" date="2012" name="New Phytol.">
        <title>Insight into trade-off between wood decay and parasitism from the genome of a fungal forest pathogen.</title>
        <authorList>
            <person name="Olson A."/>
            <person name="Aerts A."/>
            <person name="Asiegbu F."/>
            <person name="Belbahri L."/>
            <person name="Bouzid O."/>
            <person name="Broberg A."/>
            <person name="Canback B."/>
            <person name="Coutinho P.M."/>
            <person name="Cullen D."/>
            <person name="Dalman K."/>
            <person name="Deflorio G."/>
            <person name="van Diepen L.T."/>
            <person name="Dunand C."/>
            <person name="Duplessis S."/>
            <person name="Durling M."/>
            <person name="Gonthier P."/>
            <person name="Grimwood J."/>
            <person name="Fossdal C.G."/>
            <person name="Hansson D."/>
            <person name="Henrissat B."/>
            <person name="Hietala A."/>
            <person name="Himmelstrand K."/>
            <person name="Hoffmeister D."/>
            <person name="Hogberg N."/>
            <person name="James T.Y."/>
            <person name="Karlsson M."/>
            <person name="Kohler A."/>
            <person name="Kues U."/>
            <person name="Lee Y.H."/>
            <person name="Lin Y.C."/>
            <person name="Lind M."/>
            <person name="Lindquist E."/>
            <person name="Lombard V."/>
            <person name="Lucas S."/>
            <person name="Lunden K."/>
            <person name="Morin E."/>
            <person name="Murat C."/>
            <person name="Park J."/>
            <person name="Raffaello T."/>
            <person name="Rouze P."/>
            <person name="Salamov A."/>
            <person name="Schmutz J."/>
            <person name="Solheim H."/>
            <person name="Stahlberg J."/>
            <person name="Velez H."/>
            <person name="de Vries R.P."/>
            <person name="Wiebenga A."/>
            <person name="Woodward S."/>
            <person name="Yakovlev I."/>
            <person name="Garbelotto M."/>
            <person name="Martin F."/>
            <person name="Grigoriev I.V."/>
            <person name="Stenlid J."/>
        </authorList>
    </citation>
    <scope>NUCLEOTIDE SEQUENCE [LARGE SCALE GENOMIC DNA]</scope>
    <source>
        <strain evidence="1 2">TC 32-1</strain>
    </source>
</reference>